<name>A0A7G1KEQ0_9NOCA</name>
<dbReference type="AlphaFoldDB" id="A0A7G1KEQ0"/>
<evidence type="ECO:0000256" key="1">
    <source>
        <dbReference type="SAM" id="MobiDB-lite"/>
    </source>
</evidence>
<proteinExistence type="predicted"/>
<reference evidence="2 3" key="1">
    <citation type="submission" date="2020-08" db="EMBL/GenBank/DDBJ databases">
        <title>Genome Sequencing of Nocardia wallacei strain FMUON74 and assembly.</title>
        <authorList>
            <person name="Toyokawa M."/>
            <person name="Uesaka K."/>
        </authorList>
    </citation>
    <scope>NUCLEOTIDE SEQUENCE [LARGE SCALE GENOMIC DNA]</scope>
    <source>
        <strain evidence="2 3">FMUON74</strain>
    </source>
</reference>
<keyword evidence="3" id="KW-1185">Reference proteome</keyword>
<sequence>MSASREDTADRATSTIGTAMNNVITTQAACTPAARHRRLRKGARSIGGSSRVLDSDMLSP</sequence>
<protein>
    <submittedName>
        <fullName evidence="2">Uncharacterized protein</fullName>
    </submittedName>
</protein>
<dbReference type="Proteomes" id="UP000516173">
    <property type="component" value="Chromosome"/>
</dbReference>
<gene>
    <name evidence="2" type="ORF">NWFMUON74_15040</name>
</gene>
<evidence type="ECO:0000313" key="2">
    <source>
        <dbReference type="EMBL" id="BCK53732.1"/>
    </source>
</evidence>
<feature type="region of interest" description="Disordered" evidence="1">
    <location>
        <begin position="31"/>
        <end position="60"/>
    </location>
</feature>
<feature type="region of interest" description="Disordered" evidence="1">
    <location>
        <begin position="1"/>
        <end position="20"/>
    </location>
</feature>
<dbReference type="KEGG" id="nwl:NWFMUON74_15040"/>
<accession>A0A7G1KEQ0</accession>
<feature type="compositionally biased region" description="Basic and acidic residues" evidence="1">
    <location>
        <begin position="1"/>
        <end position="10"/>
    </location>
</feature>
<organism evidence="2 3">
    <name type="scientific">Nocardia wallacei</name>
    <dbReference type="NCBI Taxonomy" id="480035"/>
    <lineage>
        <taxon>Bacteria</taxon>
        <taxon>Bacillati</taxon>
        <taxon>Actinomycetota</taxon>
        <taxon>Actinomycetes</taxon>
        <taxon>Mycobacteriales</taxon>
        <taxon>Nocardiaceae</taxon>
        <taxon>Nocardia</taxon>
    </lineage>
</organism>
<evidence type="ECO:0000313" key="3">
    <source>
        <dbReference type="Proteomes" id="UP000516173"/>
    </source>
</evidence>
<dbReference type="EMBL" id="AP023396">
    <property type="protein sequence ID" value="BCK53732.1"/>
    <property type="molecule type" value="Genomic_DNA"/>
</dbReference>
<feature type="compositionally biased region" description="Basic residues" evidence="1">
    <location>
        <begin position="34"/>
        <end position="43"/>
    </location>
</feature>
<feature type="compositionally biased region" description="Polar residues" evidence="1">
    <location>
        <begin position="11"/>
        <end position="20"/>
    </location>
</feature>